<evidence type="ECO:0000313" key="2">
    <source>
        <dbReference type="EMBL" id="RHI25855.1"/>
    </source>
</evidence>
<feature type="transmembrane region" description="Helical" evidence="1">
    <location>
        <begin position="102"/>
        <end position="121"/>
    </location>
</feature>
<dbReference type="InterPro" id="IPR010540">
    <property type="entry name" value="CmpB_TMEM229"/>
</dbReference>
<gene>
    <name evidence="2" type="ORF">DW172_04020</name>
</gene>
<keyword evidence="1" id="KW-0472">Membrane</keyword>
<organism evidence="2 3">
    <name type="scientific">Agathobacter rectalis</name>
    <dbReference type="NCBI Taxonomy" id="39491"/>
    <lineage>
        <taxon>Bacteria</taxon>
        <taxon>Bacillati</taxon>
        <taxon>Bacillota</taxon>
        <taxon>Clostridia</taxon>
        <taxon>Lachnospirales</taxon>
        <taxon>Lachnospiraceae</taxon>
        <taxon>Agathobacter</taxon>
    </lineage>
</organism>
<feature type="transmembrane region" description="Helical" evidence="1">
    <location>
        <begin position="59"/>
        <end position="82"/>
    </location>
</feature>
<feature type="transmembrane region" description="Helical" evidence="1">
    <location>
        <begin position="7"/>
        <end position="27"/>
    </location>
</feature>
<protein>
    <recommendedName>
        <fullName evidence="4">ABC-transporter type IV</fullName>
    </recommendedName>
</protein>
<keyword evidence="1" id="KW-0812">Transmembrane</keyword>
<dbReference type="Proteomes" id="UP000285865">
    <property type="component" value="Unassembled WGS sequence"/>
</dbReference>
<dbReference type="Pfam" id="PF06541">
    <property type="entry name" value="ABC_trans_CmpB"/>
    <property type="match status" value="1"/>
</dbReference>
<dbReference type="RefSeq" id="WP_118257331.1">
    <property type="nucleotide sequence ID" value="NZ_QRKN01000001.1"/>
</dbReference>
<name>A0A414ZRJ5_9FIRM</name>
<dbReference type="AlphaFoldDB" id="A0A414ZRJ5"/>
<evidence type="ECO:0000313" key="3">
    <source>
        <dbReference type="Proteomes" id="UP000285865"/>
    </source>
</evidence>
<sequence>MKRIIKYSTLFIVYGLIYFIIECLYKGKLSDWRMFVLSGFIGIMIGLINNLFDIKTDFILQCIIGMLIATLSEAIGGFYWNLQCGLHIWDYSSLPFSFIGGQINLFFSLIWMFLSGIVIILDDILRWKLYKEERPEYYVHGKLILKI</sequence>
<dbReference type="EMBL" id="QRKN01000001">
    <property type="protein sequence ID" value="RHI25855.1"/>
    <property type="molecule type" value="Genomic_DNA"/>
</dbReference>
<keyword evidence="1" id="KW-1133">Transmembrane helix</keyword>
<feature type="transmembrane region" description="Helical" evidence="1">
    <location>
        <begin position="33"/>
        <end position="52"/>
    </location>
</feature>
<reference evidence="2 3" key="1">
    <citation type="submission" date="2018-08" db="EMBL/GenBank/DDBJ databases">
        <title>A genome reference for cultivated species of the human gut microbiota.</title>
        <authorList>
            <person name="Zou Y."/>
            <person name="Xue W."/>
            <person name="Luo G."/>
        </authorList>
    </citation>
    <scope>NUCLEOTIDE SEQUENCE [LARGE SCALE GENOMIC DNA]</scope>
    <source>
        <strain evidence="2 3">AM16-11</strain>
    </source>
</reference>
<accession>A0A414ZRJ5</accession>
<evidence type="ECO:0000256" key="1">
    <source>
        <dbReference type="SAM" id="Phobius"/>
    </source>
</evidence>
<comment type="caution">
    <text evidence="2">The sequence shown here is derived from an EMBL/GenBank/DDBJ whole genome shotgun (WGS) entry which is preliminary data.</text>
</comment>
<evidence type="ECO:0008006" key="4">
    <source>
        <dbReference type="Google" id="ProtNLM"/>
    </source>
</evidence>
<proteinExistence type="predicted"/>